<protein>
    <submittedName>
        <fullName evidence="7">Amino acid adenylation domain-containing protein</fullName>
    </submittedName>
</protein>
<gene>
    <name evidence="7" type="ORF">QDX21_09805</name>
</gene>
<keyword evidence="8" id="KW-1185">Reference proteome</keyword>
<dbReference type="InterPro" id="IPR020845">
    <property type="entry name" value="AMP-binding_CS"/>
</dbReference>
<organism evidence="7 8">
    <name type="scientific">Auritidibacter ignavus</name>
    <dbReference type="NCBI Taxonomy" id="678932"/>
    <lineage>
        <taxon>Bacteria</taxon>
        <taxon>Bacillati</taxon>
        <taxon>Actinomycetota</taxon>
        <taxon>Actinomycetes</taxon>
        <taxon>Micrococcales</taxon>
        <taxon>Micrococcaceae</taxon>
        <taxon>Auritidibacter</taxon>
    </lineage>
</organism>
<dbReference type="SMART" id="SM00824">
    <property type="entry name" value="PKS_TE"/>
    <property type="match status" value="1"/>
</dbReference>
<dbReference type="InterPro" id="IPR001242">
    <property type="entry name" value="Condensation_dom"/>
</dbReference>
<dbReference type="InterPro" id="IPR000873">
    <property type="entry name" value="AMP-dep_synth/lig_dom"/>
</dbReference>
<dbReference type="Gene3D" id="3.30.300.30">
    <property type="match status" value="2"/>
</dbReference>
<dbReference type="InterPro" id="IPR001031">
    <property type="entry name" value="Thioesterase"/>
</dbReference>
<dbReference type="InterPro" id="IPR045851">
    <property type="entry name" value="AMP-bd_C_sf"/>
</dbReference>
<evidence type="ECO:0000256" key="2">
    <source>
        <dbReference type="ARBA" id="ARBA00006432"/>
    </source>
</evidence>
<evidence type="ECO:0000256" key="4">
    <source>
        <dbReference type="ARBA" id="ARBA00022553"/>
    </source>
</evidence>
<dbReference type="InterPro" id="IPR006162">
    <property type="entry name" value="Ppantetheine_attach_site"/>
</dbReference>
<dbReference type="Pfam" id="PF13193">
    <property type="entry name" value="AMP-binding_C"/>
    <property type="match status" value="2"/>
</dbReference>
<dbReference type="Pfam" id="PF00501">
    <property type="entry name" value="AMP-binding"/>
    <property type="match status" value="2"/>
</dbReference>
<dbReference type="Pfam" id="PF00975">
    <property type="entry name" value="Thioesterase"/>
    <property type="match status" value="1"/>
</dbReference>
<dbReference type="Gene3D" id="3.40.50.12780">
    <property type="entry name" value="N-terminal domain of ligase-like"/>
    <property type="match status" value="2"/>
</dbReference>
<dbReference type="Gene3D" id="3.30.559.30">
    <property type="entry name" value="Nonribosomal peptide synthetase, condensation domain"/>
    <property type="match status" value="2"/>
</dbReference>
<evidence type="ECO:0000256" key="5">
    <source>
        <dbReference type="SAM" id="MobiDB-lite"/>
    </source>
</evidence>
<reference evidence="7 8" key="1">
    <citation type="submission" date="2023-03" db="EMBL/GenBank/DDBJ databases">
        <title>Complete genome sequences of several Auritidibacter ignavus strains isolated from ear infections.</title>
        <authorList>
            <person name="Baehr T."/>
            <person name="Baumhoegger A.M."/>
        </authorList>
    </citation>
    <scope>NUCLEOTIDE SEQUENCE [LARGE SCALE GENOMIC DNA]</scope>
    <source>
        <strain evidence="7 8">BABAE-6</strain>
    </source>
</reference>
<dbReference type="PANTHER" id="PTHR45527:SF1">
    <property type="entry name" value="FATTY ACID SYNTHASE"/>
    <property type="match status" value="1"/>
</dbReference>
<keyword evidence="4" id="KW-0597">Phosphoprotein</keyword>
<dbReference type="InterPro" id="IPR020802">
    <property type="entry name" value="TesA-like"/>
</dbReference>
<evidence type="ECO:0000259" key="6">
    <source>
        <dbReference type="PROSITE" id="PS50075"/>
    </source>
</evidence>
<dbReference type="EMBL" id="CP122566">
    <property type="protein sequence ID" value="WGH92586.1"/>
    <property type="molecule type" value="Genomic_DNA"/>
</dbReference>
<dbReference type="PROSITE" id="PS00455">
    <property type="entry name" value="AMP_BINDING"/>
    <property type="match status" value="2"/>
</dbReference>
<dbReference type="Proteomes" id="UP001224674">
    <property type="component" value="Chromosome"/>
</dbReference>
<dbReference type="Gene3D" id="1.10.1200.10">
    <property type="entry name" value="ACP-like"/>
    <property type="match status" value="2"/>
</dbReference>
<dbReference type="SMART" id="SM01294">
    <property type="entry name" value="PKS_PP_betabranch"/>
    <property type="match status" value="1"/>
</dbReference>
<dbReference type="GO" id="GO:0003824">
    <property type="term" value="F:catalytic activity"/>
    <property type="evidence" value="ECO:0007669"/>
    <property type="project" value="InterPro"/>
</dbReference>
<feature type="compositionally biased region" description="Low complexity" evidence="5">
    <location>
        <begin position="1031"/>
        <end position="1042"/>
    </location>
</feature>
<dbReference type="FunFam" id="3.40.50.12780:FF:000012">
    <property type="entry name" value="Non-ribosomal peptide synthetase"/>
    <property type="match status" value="2"/>
</dbReference>
<dbReference type="GO" id="GO:0008610">
    <property type="term" value="P:lipid biosynthetic process"/>
    <property type="evidence" value="ECO:0007669"/>
    <property type="project" value="UniProtKB-ARBA"/>
</dbReference>
<evidence type="ECO:0000256" key="3">
    <source>
        <dbReference type="ARBA" id="ARBA00022450"/>
    </source>
</evidence>
<name>A0AAJ6AFX0_9MICC</name>
<dbReference type="CDD" id="cd05930">
    <property type="entry name" value="A_NRPS"/>
    <property type="match status" value="1"/>
</dbReference>
<dbReference type="SUPFAM" id="SSF53474">
    <property type="entry name" value="alpha/beta-Hydrolases"/>
    <property type="match status" value="1"/>
</dbReference>
<dbReference type="Gene3D" id="3.40.50.1820">
    <property type="entry name" value="alpha/beta hydrolase"/>
    <property type="match status" value="1"/>
</dbReference>
<proteinExistence type="inferred from homology"/>
<evidence type="ECO:0000313" key="8">
    <source>
        <dbReference type="Proteomes" id="UP001224674"/>
    </source>
</evidence>
<evidence type="ECO:0000313" key="7">
    <source>
        <dbReference type="EMBL" id="WGH92586.1"/>
    </source>
</evidence>
<dbReference type="FunFam" id="3.30.300.30:FF:000010">
    <property type="entry name" value="Enterobactin synthetase component F"/>
    <property type="match status" value="2"/>
</dbReference>
<dbReference type="InterPro" id="IPR042099">
    <property type="entry name" value="ANL_N_sf"/>
</dbReference>
<dbReference type="PROSITE" id="PS50075">
    <property type="entry name" value="CARRIER"/>
    <property type="match status" value="2"/>
</dbReference>
<feature type="domain" description="Carrier" evidence="6">
    <location>
        <begin position="945"/>
        <end position="1019"/>
    </location>
</feature>
<feature type="domain" description="Carrier" evidence="6">
    <location>
        <begin position="1997"/>
        <end position="2072"/>
    </location>
</feature>
<dbReference type="SUPFAM" id="SSF52777">
    <property type="entry name" value="CoA-dependent acyltransferases"/>
    <property type="match status" value="4"/>
</dbReference>
<dbReference type="SUPFAM" id="SSF47336">
    <property type="entry name" value="ACP-like"/>
    <property type="match status" value="2"/>
</dbReference>
<dbReference type="InterPro" id="IPR009081">
    <property type="entry name" value="PP-bd_ACP"/>
</dbReference>
<dbReference type="InterPro" id="IPR023213">
    <property type="entry name" value="CAT-like_dom_sf"/>
</dbReference>
<sequence length="2338" mass="252312">MNPISEVLPTTSLQDGILFHSTFDVTTNPDAYNTQLKFGLRGEIDERALEIALQHLVDRHQTLRARFPSGPDGDTLQVILKQGSVHFQAQVADLDESAELITRQRLVPFDLEQGPLIRAGLFSLPSGDQHVLSLVIHHIVIDGWSIPILLRDLFSAYAHGPESFTTPSVPLRNFYEWYSCLDKDAARERWIQALEDVEQPCLVAPDAGADKSSLHQLTTAELPEELTASIRGTAQKLGVTTNIILETTWAMVLSHITGEPTVVFGEPVSGREGDFEGVHDLVGMLLNTVPVSLTVRGDVTLAELIRERLDRHISTLDHQHLPLTEIAHAIGQKTLFDSLFVFENAPIGSIGDNGPDDVEIVDFEVNDHTAYPLAIKIIPDNALTINVDYRSDVFSATEVAAWMSAWQRALVAVVDDPHQFVGNVDLAGDELRDQLESFNQTGTVAVPAVLPDLFAQQVALHSQRLAVSGADGGLTYEQLDRGSNRVARYLIDLGVGPESIVAILLPRGVDALVSILGVIKAGGAYLPVDPEYPLERIDYILNDACPSFVVASSSRGSGRSGEILIEDRPWQAVSDRVVEQQDRVRALGVDDPAYLIYTSGSTGKPKGVLVTHRGLADLAGQQQRSLEVTPNSRVLQFASLSFDAAVYEMVMAWCSGACLISVGSADLVPGTTLAETVKREGVTHALLTPSVLKVCNPDDFTTLRFLAVGAEACSAELVQEWAPGRLMVNAYGPTEDTVNSTITGALVPGEDAPSIGRPFPGTSIYVLDGNLNPCPVGVTGELFIAGIGLARGYFRRPGLTAERFIADPFAGGGARMYRSGDLARWNEHGEVVFEGRNDDQVKIRGFRVETGEVEAALLRVPGVAQATVMVREDMPGHRQLVGYVVAGSDDVEPALVREQLRQWLPDYMVPAAVVELEKIPLTHNGKTDFRQLPRPELDDARLIVEPVSETERVLVQLYSEVLGLDSVSTDESFFALGGDSIMAIQLVNRIRARGLSVKPADVFSSPTVRDLSSRICEVDAEGANSPVELGSTTTNETSEANSKPVASSGDESNLLPLTGLQTGIHSLSLIERDSSPGVYNVGLAIGLSGKLDHLRLGEAFRSVVGRHDSLRATFVANEVGVVSQRVAPHGELGGGFSIEFESVLSDREAWHAAETLRLVPFDLEQGPLIRAGLFSLPSGDQHVLSLVIHHIVIDGWSIPILLRDLFSAYAHGPESFTTPSVPLRNFYEWYSCLDKDAARERWIQALEDVEQPCLVAPDAGADKSSLHQLTTAELPEELTASIRGTAQKLGVTTNIILETTWAMVLSHITGEPTVVFGEPVSGREGDFEGVHDLVGMLLNTVPVSLTVRGDVTLAELIRERLDRHISTLDHQHLPLTEIAHAIGQKTLFDSLFVFENAPRLEDSYPSIPGLTVGEIKSFDSTSYPLTVMVVPDGGLSIVFDYRSDVFSATEVAAWMSAWQRALVAVVDDPHQFVGNVDLAGDELRDQLESFNQTGTVAVPAVLPDLFAQQVALHSQRLAVSGADGGLTYEQLDRGSNRVARYLIDLGVGPESIVAILLPRGVDALVSILGVIKAGGAYLPVDPEYPLERIDYILNDACPSFVVASSSRGSGRSGEILIEDRPWQAVSDRVVEQQDRVRALGVDDPAYLIYTSGSTGKPKGVLVTHRGLADFVTTESAAFGVGPGQRFMHMASTSFDISVEEIFVTLCSGAELSIVEGSKSSVDADLVTTIRKVKPSHMSLTPALLATVDPDEVPEGLVVVVGGEACTSSLVEGWSKNHSLFNTYGPTESSVVSTLTGALVPGEDAPSIGRPFPGTSIYVLDGNLNPCPVGVTGELFIAGIGLARGYFRRPGLTAERFIADPFAGGGARMYRSGDLARWNEHGEVVFEGRNDDQVKIRGFRVETGEVEAALLRVPGVAQATVMVREDMPGHRQLVGYVVAGSDDVEPALVREQLRQWLPDYMVPAAVVELEKIPLTHNGKTDFRQLPRPELDDARLIVEPVSETERVLVQLYSEVLGLDSVSTDESFFALGGDSIMAIQLVNRIRAELKLDVTARLVYNCPSISALASALTAGLFDIDEPHVLTLREGTGAPVVAIHPGAGTGHVYSRLLPVIPQGRPFYAVQAPEYFGDVSDSSIELLARRHMEGLSGVVQDWKRTTLVGWSSGGTVAAEIVRQLEERGEAVSSLVVIDSVDPAVAGANQAQVTESDIVTLLARHAEISLNDLSPSVISGVDSFYAWAEHSGATNVLPTKTDALRMGRCLDRMGALLNGHVDPSHISADVLVIVASTGATSALDTDAHWRHRANGEVKSVSVPTTHDELLTEAGIRSFEGSLRVWLDSH</sequence>
<dbReference type="FunFam" id="1.10.1200.10:FF:000005">
    <property type="entry name" value="Nonribosomal peptide synthetase 1"/>
    <property type="match status" value="1"/>
</dbReference>
<dbReference type="InterPro" id="IPR036736">
    <property type="entry name" value="ACP-like_sf"/>
</dbReference>
<dbReference type="SMART" id="SM00823">
    <property type="entry name" value="PKS_PP"/>
    <property type="match status" value="2"/>
</dbReference>
<dbReference type="Gene3D" id="3.30.559.10">
    <property type="entry name" value="Chloramphenicol acetyltransferase-like domain"/>
    <property type="match status" value="2"/>
</dbReference>
<dbReference type="InterPro" id="IPR029058">
    <property type="entry name" value="AB_hydrolase_fold"/>
</dbReference>
<dbReference type="InterPro" id="IPR020806">
    <property type="entry name" value="PKS_PP-bd"/>
</dbReference>
<dbReference type="Pfam" id="PF00668">
    <property type="entry name" value="Condensation"/>
    <property type="match status" value="2"/>
</dbReference>
<evidence type="ECO:0000256" key="1">
    <source>
        <dbReference type="ARBA" id="ARBA00001957"/>
    </source>
</evidence>
<dbReference type="GO" id="GO:0005737">
    <property type="term" value="C:cytoplasm"/>
    <property type="evidence" value="ECO:0007669"/>
    <property type="project" value="TreeGrafter"/>
</dbReference>
<accession>A0AAJ6AFX0</accession>
<dbReference type="PANTHER" id="PTHR45527">
    <property type="entry name" value="NONRIBOSOMAL PEPTIDE SYNTHETASE"/>
    <property type="match status" value="1"/>
</dbReference>
<feature type="region of interest" description="Disordered" evidence="5">
    <location>
        <begin position="1022"/>
        <end position="1053"/>
    </location>
</feature>
<dbReference type="GO" id="GO:0043041">
    <property type="term" value="P:amino acid activation for nonribosomal peptide biosynthetic process"/>
    <property type="evidence" value="ECO:0007669"/>
    <property type="project" value="TreeGrafter"/>
</dbReference>
<dbReference type="Pfam" id="PF00550">
    <property type="entry name" value="PP-binding"/>
    <property type="match status" value="2"/>
</dbReference>
<dbReference type="GO" id="GO:0044550">
    <property type="term" value="P:secondary metabolite biosynthetic process"/>
    <property type="evidence" value="ECO:0007669"/>
    <property type="project" value="UniProtKB-ARBA"/>
</dbReference>
<dbReference type="InterPro" id="IPR025110">
    <property type="entry name" value="AMP-bd_C"/>
</dbReference>
<comment type="similarity">
    <text evidence="2">Belongs to the ATP-dependent AMP-binding enzyme family.</text>
</comment>
<dbReference type="InterPro" id="IPR010071">
    <property type="entry name" value="AA_adenyl_dom"/>
</dbReference>
<dbReference type="NCBIfam" id="TIGR01733">
    <property type="entry name" value="AA-adenyl-dom"/>
    <property type="match status" value="2"/>
</dbReference>
<dbReference type="RefSeq" id="WP_279674611.1">
    <property type="nucleotide sequence ID" value="NZ_CP122566.1"/>
</dbReference>
<keyword evidence="3" id="KW-0596">Phosphopantetheine</keyword>
<dbReference type="GO" id="GO:0031177">
    <property type="term" value="F:phosphopantetheine binding"/>
    <property type="evidence" value="ECO:0007669"/>
    <property type="project" value="InterPro"/>
</dbReference>
<dbReference type="PROSITE" id="PS00012">
    <property type="entry name" value="PHOSPHOPANTETHEINE"/>
    <property type="match status" value="2"/>
</dbReference>
<comment type="cofactor">
    <cofactor evidence="1">
        <name>pantetheine 4'-phosphate</name>
        <dbReference type="ChEBI" id="CHEBI:47942"/>
    </cofactor>
</comment>
<dbReference type="SUPFAM" id="SSF56801">
    <property type="entry name" value="Acetyl-CoA synthetase-like"/>
    <property type="match status" value="2"/>
</dbReference>
<dbReference type="FunFam" id="3.40.50.980:FF:000001">
    <property type="entry name" value="Non-ribosomal peptide synthetase"/>
    <property type="match status" value="2"/>
</dbReference>